<reference evidence="4" key="1">
    <citation type="submission" date="2016-11" db="UniProtKB">
        <authorList>
            <consortium name="WormBaseParasite"/>
        </authorList>
    </citation>
    <scope>IDENTIFICATION</scope>
</reference>
<feature type="transmembrane region" description="Helical" evidence="2">
    <location>
        <begin position="92"/>
        <end position="111"/>
    </location>
</feature>
<protein>
    <submittedName>
        <fullName evidence="4">Deltameth_res domain-containing protein</fullName>
    </submittedName>
</protein>
<feature type="region of interest" description="Disordered" evidence="1">
    <location>
        <begin position="34"/>
        <end position="82"/>
    </location>
</feature>
<keyword evidence="2" id="KW-1133">Transmembrane helix</keyword>
<proteinExistence type="predicted"/>
<keyword evidence="2" id="KW-0812">Transmembrane</keyword>
<evidence type="ECO:0000256" key="1">
    <source>
        <dbReference type="SAM" id="MobiDB-lite"/>
    </source>
</evidence>
<dbReference type="WBParaSite" id="Hba_00615">
    <property type="protein sequence ID" value="Hba_00615"/>
    <property type="gene ID" value="Hba_00615"/>
</dbReference>
<dbReference type="Proteomes" id="UP000095283">
    <property type="component" value="Unplaced"/>
</dbReference>
<keyword evidence="2" id="KW-0472">Membrane</keyword>
<sequence>MKNIGSLHFSYYSSRRSLAALPQEPCLLITLLRSKSPSGGTSGYSEKERPFPSITNRNYSCGVSPLPPQTPHASNRSDDPMMSSQPTIWQKFIVKNSVGVILLTALLLAAWHGDPSAILHKKREPEDRERHTTSH</sequence>
<dbReference type="AlphaFoldDB" id="A0A1I7W7K5"/>
<evidence type="ECO:0000256" key="2">
    <source>
        <dbReference type="SAM" id="Phobius"/>
    </source>
</evidence>
<evidence type="ECO:0000313" key="4">
    <source>
        <dbReference type="WBParaSite" id="Hba_00615"/>
    </source>
</evidence>
<keyword evidence="3" id="KW-1185">Reference proteome</keyword>
<name>A0A1I7W7K5_HETBA</name>
<accession>A0A1I7W7K5</accession>
<organism evidence="3 4">
    <name type="scientific">Heterorhabditis bacteriophora</name>
    <name type="common">Entomopathogenic nematode worm</name>
    <dbReference type="NCBI Taxonomy" id="37862"/>
    <lineage>
        <taxon>Eukaryota</taxon>
        <taxon>Metazoa</taxon>
        <taxon>Ecdysozoa</taxon>
        <taxon>Nematoda</taxon>
        <taxon>Chromadorea</taxon>
        <taxon>Rhabditida</taxon>
        <taxon>Rhabditina</taxon>
        <taxon>Rhabditomorpha</taxon>
        <taxon>Strongyloidea</taxon>
        <taxon>Heterorhabditidae</taxon>
        <taxon>Heterorhabditis</taxon>
    </lineage>
</organism>
<evidence type="ECO:0000313" key="3">
    <source>
        <dbReference type="Proteomes" id="UP000095283"/>
    </source>
</evidence>